<name>E7GML7_CLOS6</name>
<evidence type="ECO:0000313" key="1">
    <source>
        <dbReference type="EMBL" id="EGA93959.1"/>
    </source>
</evidence>
<dbReference type="STRING" id="1512.GCA_900049235_02334"/>
<accession>E7GML7</accession>
<dbReference type="eggNOG" id="ENOG5032SY6">
    <property type="taxonomic scope" value="Bacteria"/>
</dbReference>
<dbReference type="RefSeq" id="WP_003500282.1">
    <property type="nucleotide sequence ID" value="NZ_GL834309.1"/>
</dbReference>
<dbReference type="HOGENOM" id="CLU_177593_2_0_9"/>
<gene>
    <name evidence="1" type="ORF">HMPREF9474_02162</name>
</gene>
<dbReference type="Proteomes" id="UP000002970">
    <property type="component" value="Unassembled WGS sequence"/>
</dbReference>
<reference evidence="1 2" key="1">
    <citation type="submission" date="2010-12" db="EMBL/GenBank/DDBJ databases">
        <title>The Genome Sequence of Clostridium symbiosum strain WAL-14163.</title>
        <authorList>
            <person name="Earl A."/>
            <person name="Ward D."/>
            <person name="Feldgarden M."/>
            <person name="Gevers D."/>
            <person name="Finegold S.M."/>
            <person name="Summanen P.H."/>
            <person name="Molitoris D.R."/>
            <person name="Vaisanen M.L."/>
            <person name="Daigneault M."/>
            <person name="Young S.K."/>
            <person name="Zeng Q."/>
            <person name="Gargeya S."/>
            <person name="Fitzgerald M."/>
            <person name="Haas B."/>
            <person name="Abouelleil A."/>
            <person name="Alvarado L."/>
            <person name="Arachchi H.M."/>
            <person name="Berlin A."/>
            <person name="Brown A."/>
            <person name="Chapman S.B."/>
            <person name="Chen Z."/>
            <person name="Dunbar C."/>
            <person name="Freedman E."/>
            <person name="Gearin G."/>
            <person name="Gellesch M."/>
            <person name="Goldberg J."/>
            <person name="Griggs A."/>
            <person name="Gujja S."/>
            <person name="Heilman E."/>
            <person name="Heiman D."/>
            <person name="Howarth C."/>
            <person name="Larson L."/>
            <person name="Lui A."/>
            <person name="MacDonald P.J.P."/>
            <person name="Mehta T."/>
            <person name="Montmayeur A."/>
            <person name="Murphy C."/>
            <person name="Neiman D."/>
            <person name="Pearson M."/>
            <person name="Priest M."/>
            <person name="Roberts A."/>
            <person name="Saif S."/>
            <person name="Shea T."/>
            <person name="Shenoy N."/>
            <person name="Sisk P."/>
            <person name="Stolte C."/>
            <person name="Sykes S."/>
            <person name="White J."/>
            <person name="Yandava C."/>
            <person name="Nusbaum C."/>
            <person name="Birren B."/>
        </authorList>
    </citation>
    <scope>NUCLEOTIDE SEQUENCE [LARGE SCALE GENOMIC DNA]</scope>
    <source>
        <strain evidence="1 2">WAL-14163</strain>
    </source>
</reference>
<evidence type="ECO:0008006" key="3">
    <source>
        <dbReference type="Google" id="ProtNLM"/>
    </source>
</evidence>
<evidence type="ECO:0000313" key="2">
    <source>
        <dbReference type="Proteomes" id="UP000002970"/>
    </source>
</evidence>
<comment type="caution">
    <text evidence="1">The sequence shown here is derived from an EMBL/GenBank/DDBJ whole genome shotgun (WGS) entry which is preliminary data.</text>
</comment>
<keyword evidence="2" id="KW-1185">Reference proteome</keyword>
<proteinExistence type="predicted"/>
<dbReference type="EMBL" id="ADLQ01000049">
    <property type="protein sequence ID" value="EGA93959.1"/>
    <property type="molecule type" value="Genomic_DNA"/>
</dbReference>
<dbReference type="InterPro" id="IPR024227">
    <property type="entry name" value="DUF3795"/>
</dbReference>
<protein>
    <recommendedName>
        <fullName evidence="3">DUF3795 domain-containing protein</fullName>
    </recommendedName>
</protein>
<dbReference type="AlphaFoldDB" id="E7GML7"/>
<organism evidence="1 2">
    <name type="scientific">Clostridium symbiosum (strain WAL-14163)</name>
    <dbReference type="NCBI Taxonomy" id="742740"/>
    <lineage>
        <taxon>Bacteria</taxon>
        <taxon>Bacillati</taxon>
        <taxon>Bacillota</taxon>
        <taxon>Clostridia</taxon>
        <taxon>Lachnospirales</taxon>
        <taxon>Lachnospiraceae</taxon>
        <taxon>Otoolea</taxon>
    </lineage>
</organism>
<sequence length="84" mass="9684">MIESRCGLLCSEYEYKVQMNCGGCVHIKKPFWGESCPVKACCESKEKEHCGHCGEFPCDLLKQFAYDENQGDNGRRIEQCKLWK</sequence>
<dbReference type="Pfam" id="PF12675">
    <property type="entry name" value="DUF3795"/>
    <property type="match status" value="1"/>
</dbReference>